<dbReference type="PANTHER" id="PTHR14136:SF17">
    <property type="entry name" value="BTB_POZ DOMAIN-CONTAINING PROTEIN KCTD9"/>
    <property type="match status" value="1"/>
</dbReference>
<dbReference type="InterPro" id="IPR001646">
    <property type="entry name" value="5peptide_repeat"/>
</dbReference>
<dbReference type="PANTHER" id="PTHR14136">
    <property type="entry name" value="BTB_POZ DOMAIN-CONTAINING PROTEIN KCTD9"/>
    <property type="match status" value="1"/>
</dbReference>
<proteinExistence type="predicted"/>
<dbReference type="EMBL" id="VIVL01000001">
    <property type="protein sequence ID" value="TWD90351.1"/>
    <property type="molecule type" value="Genomic_DNA"/>
</dbReference>
<feature type="compositionally biased region" description="Low complexity" evidence="1">
    <location>
        <begin position="457"/>
        <end position="466"/>
    </location>
</feature>
<evidence type="ECO:0000313" key="4">
    <source>
        <dbReference type="Proteomes" id="UP000319722"/>
    </source>
</evidence>
<dbReference type="Pfam" id="PF09937">
    <property type="entry name" value="DUF2169"/>
    <property type="match status" value="1"/>
</dbReference>
<accession>A0A561CGI9</accession>
<dbReference type="OrthoDB" id="237820at2"/>
<dbReference type="InterPro" id="IPR018683">
    <property type="entry name" value="DUF2169"/>
</dbReference>
<sequence length="870" mass="96017">MKIVKPFRLSLLTRPYRWKADNHLGIASIALVSLKADPQLQPEQELWQMVSEVLDPGSVLDLGVPKAEAEVLVSGFAYTSHQAEKSQCAVRLRMDTVDKLLLVSGDRYWLDGRSTAPLPFEQMPLDWRHTYGGPGFAQNPLGIGGQDEIVNGVHTRRLPNVEAATHRLARREQAGTPAALCGYLPDWPQRMAHIGRQYDSTWLANGYPGFADDMDWRFFNAAPQDQRWRGRGTLPPGAAYELWNMHPQIPVMKGNLPDWNAVCHVSFSDDGEMLRSVPMHLSTAWFFPDRERVILIWHGATPVREDDAADVRHIMPALELRDAPRPLQHYREVLLKRIDPEKAAIHVLRDSDLAPRPILGDWRQMQLPDTMAEPLPRNLRAGLLRDHEARRAELLEKGLDPELYLEAPWEPEAIPDFDDLPEYLERAEASAVQTRERLQKEAERIESERNALPTQGAAAEAARAQAVMPDPQQLQREMSKGDRYDQANPPEAEGDADTEKPDEPAAPADPLMHLGYLHSAHLGGAAPAMPSFRSAKLRRRLSAAEPGRRTFAHMNLIGADLSGMDLRGADLSHAILTDANLAGAQLDDCNLSQAILARANLTGASLARARLDEANIGGACFDRTNFEGASLREVHAGGARFVDCRMAGTRMDQVQLHEASFARCDFRGSRWHQVAFLQMALEDLHFEQAEMLQVVWIECQLRRVSFADAKLTRCGFVAATLDSSVDFSNAVLDACSVAQGSSLAGVRLSGARLKQCGMRGMPLMAADLSAAHLDACDLSECDFSDAKLNGLSAGESLFVRADFTRASLRGAILIDANLSKAVLTHCDLRGANLFRTDVSQALIDGTTLLDGAYTRHAKVWPARPAGASAP</sequence>
<organism evidence="3 4">
    <name type="scientific">Variovorax beijingensis</name>
    <dbReference type="NCBI Taxonomy" id="2496117"/>
    <lineage>
        <taxon>Bacteria</taxon>
        <taxon>Pseudomonadati</taxon>
        <taxon>Pseudomonadota</taxon>
        <taxon>Betaproteobacteria</taxon>
        <taxon>Burkholderiales</taxon>
        <taxon>Comamonadaceae</taxon>
        <taxon>Variovorax</taxon>
    </lineage>
</organism>
<evidence type="ECO:0000313" key="3">
    <source>
        <dbReference type="EMBL" id="TWD90351.1"/>
    </source>
</evidence>
<dbReference type="SUPFAM" id="SSF141571">
    <property type="entry name" value="Pentapeptide repeat-like"/>
    <property type="match status" value="2"/>
</dbReference>
<dbReference type="Gene3D" id="2.160.20.80">
    <property type="entry name" value="E3 ubiquitin-protein ligase SopA"/>
    <property type="match status" value="3"/>
</dbReference>
<dbReference type="RefSeq" id="WP_145738576.1">
    <property type="nucleotide sequence ID" value="NZ_VIVL01000001.1"/>
</dbReference>
<dbReference type="Proteomes" id="UP000319722">
    <property type="component" value="Unassembled WGS sequence"/>
</dbReference>
<reference evidence="3 4" key="1">
    <citation type="submission" date="2019-06" db="EMBL/GenBank/DDBJ databases">
        <title>Sorghum-associated microbial communities from plants grown in Nebraska, USA.</title>
        <authorList>
            <person name="Schachtman D."/>
        </authorList>
    </citation>
    <scope>NUCLEOTIDE SEQUENCE [LARGE SCALE GENOMIC DNA]</scope>
    <source>
        <strain evidence="3 4">T529</strain>
    </source>
</reference>
<dbReference type="AlphaFoldDB" id="A0A561CGI9"/>
<name>A0A561CGI9_9BURK</name>
<comment type="caution">
    <text evidence="3">The sequence shown here is derived from an EMBL/GenBank/DDBJ whole genome shotgun (WGS) entry which is preliminary data.</text>
</comment>
<evidence type="ECO:0000256" key="1">
    <source>
        <dbReference type="SAM" id="MobiDB-lite"/>
    </source>
</evidence>
<evidence type="ECO:0000259" key="2">
    <source>
        <dbReference type="Pfam" id="PF09937"/>
    </source>
</evidence>
<feature type="domain" description="DUF2169" evidence="2">
    <location>
        <begin position="23"/>
        <end position="298"/>
    </location>
</feature>
<feature type="region of interest" description="Disordered" evidence="1">
    <location>
        <begin position="444"/>
        <end position="510"/>
    </location>
</feature>
<protein>
    <submittedName>
        <fullName evidence="3">Uncharacterized protein YjbI with pentapeptide repeats</fullName>
    </submittedName>
</protein>
<dbReference type="Pfam" id="PF00805">
    <property type="entry name" value="Pentapeptide"/>
    <property type="match status" value="4"/>
</dbReference>
<dbReference type="InterPro" id="IPR051082">
    <property type="entry name" value="Pentapeptide-BTB/POZ_domain"/>
</dbReference>
<gene>
    <name evidence="3" type="ORF">FB547_10115</name>
</gene>